<proteinExistence type="inferred from homology"/>
<dbReference type="EMBL" id="BHGK01000001">
    <property type="protein sequence ID" value="GCA65660.1"/>
    <property type="molecule type" value="Genomic_DNA"/>
</dbReference>
<dbReference type="Proteomes" id="UP000265643">
    <property type="component" value="Unassembled WGS sequence"/>
</dbReference>
<keyword evidence="9" id="KW-1185">Reference proteome</keyword>
<dbReference type="SUPFAM" id="SSF55120">
    <property type="entry name" value="Pseudouridine synthase"/>
    <property type="match status" value="1"/>
</dbReference>
<organism evidence="8 9">
    <name type="scientific">Mediterraneibacter butyricigenes</name>
    <dbReference type="NCBI Taxonomy" id="2316025"/>
    <lineage>
        <taxon>Bacteria</taxon>
        <taxon>Bacillati</taxon>
        <taxon>Bacillota</taxon>
        <taxon>Clostridia</taxon>
        <taxon>Lachnospirales</taxon>
        <taxon>Lachnospiraceae</taxon>
        <taxon>Mediterraneibacter</taxon>
    </lineage>
</organism>
<sequence>MREFVITPNEANQRMDKYLGKLLKEAPKSFFYKMLRKKNIVLNDKKATGNEKLKTGDSIKLYLSDETFDKFAGARENVPALNQKKRNQWTLEASVVYEDENVLFLNKPVGILSQKATPEDVSVNEYVIRYLLDTHAIEEKELQTFKPSICNRLDRNTSGLITAGKSLQGLQELSVWFRDRSVGKYYLCLVKGVLEHSEKISGYLKKNEKTNQVLISKKEEPGTQRIETAYRPVCVKNGYTLLEVKLITGKTHQIRAHLASIGHPIAGDFKYGNRSWNQKLKEGYGLQSQLLHSWRLEVPKSLSLDSPLSALGGRTFTADPPELFCRICKDLGVM</sequence>
<dbReference type="RefSeq" id="WP_119297272.1">
    <property type="nucleotide sequence ID" value="NZ_BHGK01000001.1"/>
</dbReference>
<dbReference type="GO" id="GO:0140098">
    <property type="term" value="F:catalytic activity, acting on RNA"/>
    <property type="evidence" value="ECO:0007669"/>
    <property type="project" value="UniProtKB-ARBA"/>
</dbReference>
<evidence type="ECO:0000256" key="3">
    <source>
        <dbReference type="ARBA" id="ARBA00023235"/>
    </source>
</evidence>
<evidence type="ECO:0000313" key="8">
    <source>
        <dbReference type="EMBL" id="GCA65660.1"/>
    </source>
</evidence>
<dbReference type="Gene3D" id="3.30.2350.10">
    <property type="entry name" value="Pseudouridine synthase"/>
    <property type="match status" value="1"/>
</dbReference>
<dbReference type="Gene3D" id="3.10.290.10">
    <property type="entry name" value="RNA-binding S4 domain"/>
    <property type="match status" value="1"/>
</dbReference>
<keyword evidence="3" id="KW-0413">Isomerase</keyword>
<comment type="caution">
    <text evidence="8">The sequence shown here is derived from an EMBL/GenBank/DDBJ whole genome shotgun (WGS) entry which is preliminary data.</text>
</comment>
<dbReference type="PROSITE" id="PS50889">
    <property type="entry name" value="S4"/>
    <property type="match status" value="1"/>
</dbReference>
<dbReference type="GO" id="GO:0006396">
    <property type="term" value="P:RNA processing"/>
    <property type="evidence" value="ECO:0007669"/>
    <property type="project" value="UniProtKB-ARBA"/>
</dbReference>
<dbReference type="InterPro" id="IPR006145">
    <property type="entry name" value="PsdUridine_synth_RsuA/RluA"/>
</dbReference>
<dbReference type="InterPro" id="IPR036986">
    <property type="entry name" value="S4_RNA-bd_sf"/>
</dbReference>
<comment type="catalytic activity">
    <reaction evidence="1">
        <text>a uridine in RNA = a pseudouridine in RNA</text>
        <dbReference type="Rhea" id="RHEA:48348"/>
        <dbReference type="Rhea" id="RHEA-COMP:12068"/>
        <dbReference type="Rhea" id="RHEA-COMP:12069"/>
        <dbReference type="ChEBI" id="CHEBI:65314"/>
        <dbReference type="ChEBI" id="CHEBI:65315"/>
    </reaction>
</comment>
<dbReference type="AlphaFoldDB" id="A0A391NYS0"/>
<evidence type="ECO:0000259" key="7">
    <source>
        <dbReference type="Pfam" id="PF00849"/>
    </source>
</evidence>
<dbReference type="GO" id="GO:0009982">
    <property type="term" value="F:pseudouridine synthase activity"/>
    <property type="evidence" value="ECO:0007669"/>
    <property type="project" value="InterPro"/>
</dbReference>
<evidence type="ECO:0000256" key="4">
    <source>
        <dbReference type="ARBA" id="ARBA00031870"/>
    </source>
</evidence>
<dbReference type="PANTHER" id="PTHR21600:SF83">
    <property type="entry name" value="PSEUDOURIDYLATE SYNTHASE RPUSD4, MITOCHONDRIAL"/>
    <property type="match status" value="1"/>
</dbReference>
<dbReference type="GO" id="GO:0001522">
    <property type="term" value="P:pseudouridine synthesis"/>
    <property type="evidence" value="ECO:0007669"/>
    <property type="project" value="InterPro"/>
</dbReference>
<dbReference type="Pfam" id="PF00849">
    <property type="entry name" value="PseudoU_synth_2"/>
    <property type="match status" value="1"/>
</dbReference>
<dbReference type="PANTHER" id="PTHR21600">
    <property type="entry name" value="MITOCHONDRIAL RNA PSEUDOURIDINE SYNTHASE"/>
    <property type="match status" value="1"/>
</dbReference>
<dbReference type="InterPro" id="IPR020103">
    <property type="entry name" value="PsdUridine_synth_cat_dom_sf"/>
</dbReference>
<dbReference type="InterPro" id="IPR050188">
    <property type="entry name" value="RluA_PseudoU_synthase"/>
</dbReference>
<comment type="similarity">
    <text evidence="2">Belongs to the pseudouridine synthase RluA family.</text>
</comment>
<protein>
    <recommendedName>
        <fullName evidence="4">RNA pseudouridylate synthase</fullName>
    </recommendedName>
    <alternativeName>
        <fullName evidence="5">RNA-uridine isomerase</fullName>
    </alternativeName>
</protein>
<reference evidence="9" key="1">
    <citation type="submission" date="2018-09" db="EMBL/GenBank/DDBJ databases">
        <title>Draft Genome Sequence of Mediterraneibacter sp. KCTC 15684.</title>
        <authorList>
            <person name="Kim J.S."/>
            <person name="Han K.I."/>
            <person name="Suh M.K."/>
            <person name="Lee K.C."/>
            <person name="Eom M.K."/>
            <person name="Lee J.H."/>
            <person name="Park S.H."/>
            <person name="Kang S.W."/>
            <person name="Park J.E."/>
            <person name="Oh B.S."/>
            <person name="Yu S.Y."/>
            <person name="Choi S.H."/>
            <person name="Lee D.H."/>
            <person name="Yoon H."/>
            <person name="Kim B."/>
            <person name="Yang S.J."/>
            <person name="Lee J.S."/>
        </authorList>
    </citation>
    <scope>NUCLEOTIDE SEQUENCE [LARGE SCALE GENOMIC DNA]</scope>
    <source>
        <strain evidence="9">KCTC 15684</strain>
    </source>
</reference>
<feature type="domain" description="Pseudouridine synthase RsuA/RluA-like" evidence="7">
    <location>
        <begin position="101"/>
        <end position="260"/>
    </location>
</feature>
<evidence type="ECO:0000256" key="2">
    <source>
        <dbReference type="ARBA" id="ARBA00010876"/>
    </source>
</evidence>
<evidence type="ECO:0000256" key="5">
    <source>
        <dbReference type="ARBA" id="ARBA00033164"/>
    </source>
</evidence>
<name>A0A391NYS0_9FIRM</name>
<evidence type="ECO:0000313" key="9">
    <source>
        <dbReference type="Proteomes" id="UP000265643"/>
    </source>
</evidence>
<evidence type="ECO:0000256" key="6">
    <source>
        <dbReference type="PROSITE-ProRule" id="PRU00182"/>
    </source>
</evidence>
<accession>A0A391NYS0</accession>
<keyword evidence="6" id="KW-0694">RNA-binding</keyword>
<dbReference type="GO" id="GO:0003723">
    <property type="term" value="F:RNA binding"/>
    <property type="evidence" value="ECO:0007669"/>
    <property type="project" value="UniProtKB-KW"/>
</dbReference>
<dbReference type="CDD" id="cd02869">
    <property type="entry name" value="PseudoU_synth_RluA_like"/>
    <property type="match status" value="1"/>
</dbReference>
<gene>
    <name evidence="8" type="primary">rluC</name>
    <name evidence="8" type="ORF">KGMB01110_00960</name>
</gene>
<evidence type="ECO:0000256" key="1">
    <source>
        <dbReference type="ARBA" id="ARBA00000073"/>
    </source>
</evidence>